<evidence type="ECO:0000313" key="2">
    <source>
        <dbReference type="WBParaSite" id="ALUE_0000110801-mRNA-1"/>
    </source>
</evidence>
<protein>
    <submittedName>
        <fullName evidence="2">Mobile element protein</fullName>
    </submittedName>
</protein>
<keyword evidence="1" id="KW-1185">Reference proteome</keyword>
<accession>A0A0M3HHW3</accession>
<dbReference type="AlphaFoldDB" id="A0A0M3HHW3"/>
<reference evidence="2" key="1">
    <citation type="submission" date="2017-02" db="UniProtKB">
        <authorList>
            <consortium name="WormBaseParasite"/>
        </authorList>
    </citation>
    <scope>IDENTIFICATION</scope>
</reference>
<sequence>MELLLTYIMYHLVSRGIIASPIPRHLRPLAPRVIQRVQCQVNALSVIKPNALACQKCTISLKD</sequence>
<dbReference type="Proteomes" id="UP000036681">
    <property type="component" value="Unplaced"/>
</dbReference>
<name>A0A0M3HHW3_ASCLU</name>
<organism evidence="1 2">
    <name type="scientific">Ascaris lumbricoides</name>
    <name type="common">Giant roundworm</name>
    <dbReference type="NCBI Taxonomy" id="6252"/>
    <lineage>
        <taxon>Eukaryota</taxon>
        <taxon>Metazoa</taxon>
        <taxon>Ecdysozoa</taxon>
        <taxon>Nematoda</taxon>
        <taxon>Chromadorea</taxon>
        <taxon>Rhabditida</taxon>
        <taxon>Spirurina</taxon>
        <taxon>Ascaridomorpha</taxon>
        <taxon>Ascaridoidea</taxon>
        <taxon>Ascarididae</taxon>
        <taxon>Ascaris</taxon>
    </lineage>
</organism>
<proteinExistence type="predicted"/>
<dbReference type="WBParaSite" id="ALUE_0000110801-mRNA-1">
    <property type="protein sequence ID" value="ALUE_0000110801-mRNA-1"/>
    <property type="gene ID" value="ALUE_0000110801"/>
</dbReference>
<evidence type="ECO:0000313" key="1">
    <source>
        <dbReference type="Proteomes" id="UP000036681"/>
    </source>
</evidence>